<dbReference type="NCBIfam" id="TIGR00254">
    <property type="entry name" value="GGDEF"/>
    <property type="match status" value="1"/>
</dbReference>
<keyword evidence="1" id="KW-1133">Transmembrane helix</keyword>
<dbReference type="RefSeq" id="WP_092455336.1">
    <property type="nucleotide sequence ID" value="NZ_FOJI01000012.1"/>
</dbReference>
<dbReference type="PANTHER" id="PTHR46663">
    <property type="entry name" value="DIGUANYLATE CYCLASE DGCT-RELATED"/>
    <property type="match status" value="1"/>
</dbReference>
<keyword evidence="1" id="KW-0812">Transmembrane</keyword>
<dbReference type="Gene3D" id="3.30.70.270">
    <property type="match status" value="1"/>
</dbReference>
<evidence type="ECO:0000313" key="4">
    <source>
        <dbReference type="Proteomes" id="UP000199701"/>
    </source>
</evidence>
<organism evidence="3 4">
    <name type="scientific">[Clostridium] fimetarium</name>
    <dbReference type="NCBI Taxonomy" id="99656"/>
    <lineage>
        <taxon>Bacteria</taxon>
        <taxon>Bacillati</taxon>
        <taxon>Bacillota</taxon>
        <taxon>Clostridia</taxon>
        <taxon>Lachnospirales</taxon>
        <taxon>Lachnospiraceae</taxon>
    </lineage>
</organism>
<feature type="transmembrane region" description="Helical" evidence="1">
    <location>
        <begin position="37"/>
        <end position="55"/>
    </location>
</feature>
<dbReference type="OrthoDB" id="9804955at2"/>
<feature type="transmembrane region" description="Helical" evidence="1">
    <location>
        <begin position="143"/>
        <end position="162"/>
    </location>
</feature>
<dbReference type="Proteomes" id="UP000199701">
    <property type="component" value="Unassembled WGS sequence"/>
</dbReference>
<dbReference type="InterPro" id="IPR052163">
    <property type="entry name" value="DGC-Regulatory_Protein"/>
</dbReference>
<evidence type="ECO:0000259" key="2">
    <source>
        <dbReference type="PROSITE" id="PS50887"/>
    </source>
</evidence>
<dbReference type="AlphaFoldDB" id="A0A1I0R5J5"/>
<dbReference type="InterPro" id="IPR043128">
    <property type="entry name" value="Rev_trsase/Diguanyl_cyclase"/>
</dbReference>
<dbReference type="PROSITE" id="PS50887">
    <property type="entry name" value="GGDEF"/>
    <property type="match status" value="1"/>
</dbReference>
<feature type="transmembrane region" description="Helical" evidence="1">
    <location>
        <begin position="6"/>
        <end position="25"/>
    </location>
</feature>
<dbReference type="Pfam" id="PF00990">
    <property type="entry name" value="GGDEF"/>
    <property type="match status" value="1"/>
</dbReference>
<dbReference type="InterPro" id="IPR029787">
    <property type="entry name" value="Nucleotide_cyclase"/>
</dbReference>
<feature type="transmembrane region" description="Helical" evidence="1">
    <location>
        <begin position="67"/>
        <end position="92"/>
    </location>
</feature>
<accession>A0A1I0R5J5</accession>
<feature type="domain" description="GGDEF" evidence="2">
    <location>
        <begin position="249"/>
        <end position="376"/>
    </location>
</feature>
<dbReference type="SMART" id="SM00267">
    <property type="entry name" value="GGDEF"/>
    <property type="match status" value="1"/>
</dbReference>
<feature type="transmembrane region" description="Helical" evidence="1">
    <location>
        <begin position="197"/>
        <end position="215"/>
    </location>
</feature>
<evidence type="ECO:0000256" key="1">
    <source>
        <dbReference type="SAM" id="Phobius"/>
    </source>
</evidence>
<feature type="transmembrane region" description="Helical" evidence="1">
    <location>
        <begin position="174"/>
        <end position="191"/>
    </location>
</feature>
<sequence>MNLIGNIIINIYSIAVLLIVYIQYVKKQEKEFLQYKIFLMMLKTTVFLLIVDIFSRFDGSPNTIYVYINRICNFAAFSLNLVLPSLWILYVHDQVVQEEKFTRRLIFSLIFLNLINFISVIFSQFYEWFYYIDDENMYHRLPLFFVPVVLVIMFMAVGIMMLIKNRKKIEKKNFASLIFFGVPPFVGVLLQATFYGYSLMLNCLALSMLIVFVNIQNHNMYTDYLTGVNNRKKLDLYLRDKINASIENKTFSAIMIDVNDFKAINDTFGHNIGDDALKICAKLLASCVEEDDFIARFGGDEFCIILYTSDENILEETVCRIKNYFDKFNQSGKHPYKLEISIGYALYDYNSFMKVEDFQKKLDVLMYKNKELVKKM</sequence>
<name>A0A1I0R5J5_9FIRM</name>
<evidence type="ECO:0000313" key="3">
    <source>
        <dbReference type="EMBL" id="SEW35789.1"/>
    </source>
</evidence>
<gene>
    <name evidence="3" type="ORF">SAMN05421659_11216</name>
</gene>
<dbReference type="InterPro" id="IPR000160">
    <property type="entry name" value="GGDEF_dom"/>
</dbReference>
<dbReference type="SUPFAM" id="SSF55073">
    <property type="entry name" value="Nucleotide cyclase"/>
    <property type="match status" value="1"/>
</dbReference>
<dbReference type="PANTHER" id="PTHR46663:SF2">
    <property type="entry name" value="GGDEF DOMAIN-CONTAINING PROTEIN"/>
    <property type="match status" value="1"/>
</dbReference>
<dbReference type="STRING" id="99656.SAMN05421659_11216"/>
<keyword evidence="4" id="KW-1185">Reference proteome</keyword>
<protein>
    <submittedName>
        <fullName evidence="3">Diguanylate cyclase (GGDEF) domain-containing protein</fullName>
    </submittedName>
</protein>
<feature type="transmembrane region" description="Helical" evidence="1">
    <location>
        <begin position="104"/>
        <end position="123"/>
    </location>
</feature>
<reference evidence="3 4" key="1">
    <citation type="submission" date="2016-10" db="EMBL/GenBank/DDBJ databases">
        <authorList>
            <person name="de Groot N.N."/>
        </authorList>
    </citation>
    <scope>NUCLEOTIDE SEQUENCE [LARGE SCALE GENOMIC DNA]</scope>
    <source>
        <strain evidence="3 4">DSM 9179</strain>
    </source>
</reference>
<dbReference type="CDD" id="cd01949">
    <property type="entry name" value="GGDEF"/>
    <property type="match status" value="1"/>
</dbReference>
<proteinExistence type="predicted"/>
<keyword evidence="1" id="KW-0472">Membrane</keyword>
<dbReference type="EMBL" id="FOJI01000012">
    <property type="protein sequence ID" value="SEW35789.1"/>
    <property type="molecule type" value="Genomic_DNA"/>
</dbReference>